<dbReference type="CDD" id="cd00531">
    <property type="entry name" value="NTF2_like"/>
    <property type="match status" value="1"/>
</dbReference>
<dbReference type="EMBL" id="WMBR01000006">
    <property type="protein sequence ID" value="MXP23660.1"/>
    <property type="molecule type" value="Genomic_DNA"/>
</dbReference>
<dbReference type="InterPro" id="IPR032710">
    <property type="entry name" value="NTF2-like_dom_sf"/>
</dbReference>
<dbReference type="InterPro" id="IPR037401">
    <property type="entry name" value="SnoaL-like"/>
</dbReference>
<dbReference type="Gene3D" id="3.10.450.50">
    <property type="match status" value="1"/>
</dbReference>
<protein>
    <submittedName>
        <fullName evidence="2">Nuclear transport factor 2 family protein</fullName>
    </submittedName>
</protein>
<sequence length="149" mass="17143">MDDLESVKQLKYRYLRALDTKDWDVFAETLTVDVTGEYGSSLRFGNRAELVEYMRSSVGPAVITEHRVTHPEIDIEGDSATGRWYLQDRVIVPDFQFMLIGAAFYRDRYRRTDQGWRICATGYDRTYEAKMSLADVPSFALDVGPAIRV</sequence>
<accession>A0A6L7GUU6</accession>
<feature type="domain" description="SnoaL-like" evidence="1">
    <location>
        <begin position="2"/>
        <end position="120"/>
    </location>
</feature>
<proteinExistence type="predicted"/>
<gene>
    <name evidence="2" type="ORF">GIY30_20180</name>
</gene>
<dbReference type="AlphaFoldDB" id="A0A6L7GUU6"/>
<evidence type="ECO:0000259" key="1">
    <source>
        <dbReference type="Pfam" id="PF13577"/>
    </source>
</evidence>
<organism evidence="2 3">
    <name type="scientific">Gordonia mangrovi</name>
    <dbReference type="NCBI Taxonomy" id="2665643"/>
    <lineage>
        <taxon>Bacteria</taxon>
        <taxon>Bacillati</taxon>
        <taxon>Actinomycetota</taxon>
        <taxon>Actinomycetes</taxon>
        <taxon>Mycobacteriales</taxon>
        <taxon>Gordoniaceae</taxon>
        <taxon>Gordonia</taxon>
    </lineage>
</organism>
<evidence type="ECO:0000313" key="3">
    <source>
        <dbReference type="Proteomes" id="UP000475545"/>
    </source>
</evidence>
<reference evidence="2 3" key="1">
    <citation type="submission" date="2019-11" db="EMBL/GenBank/DDBJ databases">
        <title>Gordonia sp. nov., a novel actinobacterium isolated from mangrove soil in Hainan.</title>
        <authorList>
            <person name="Huang X."/>
            <person name="Xie Y."/>
            <person name="Chu X."/>
            <person name="Xiao K."/>
        </authorList>
    </citation>
    <scope>NUCLEOTIDE SEQUENCE [LARGE SCALE GENOMIC DNA]</scope>
    <source>
        <strain evidence="2 3">HNM0687</strain>
    </source>
</reference>
<name>A0A6L7GUU6_9ACTN</name>
<dbReference type="SUPFAM" id="SSF54427">
    <property type="entry name" value="NTF2-like"/>
    <property type="match status" value="1"/>
</dbReference>
<keyword evidence="3" id="KW-1185">Reference proteome</keyword>
<evidence type="ECO:0000313" key="2">
    <source>
        <dbReference type="EMBL" id="MXP23660.1"/>
    </source>
</evidence>
<dbReference type="Proteomes" id="UP000475545">
    <property type="component" value="Unassembled WGS sequence"/>
</dbReference>
<dbReference type="RefSeq" id="WP_160903854.1">
    <property type="nucleotide sequence ID" value="NZ_CP102850.1"/>
</dbReference>
<dbReference type="Pfam" id="PF13577">
    <property type="entry name" value="SnoaL_4"/>
    <property type="match status" value="1"/>
</dbReference>
<comment type="caution">
    <text evidence="2">The sequence shown here is derived from an EMBL/GenBank/DDBJ whole genome shotgun (WGS) entry which is preliminary data.</text>
</comment>